<dbReference type="PANTHER" id="PTHR11108:SF1">
    <property type="entry name" value="FERROCHELATASE, MITOCHONDRIAL"/>
    <property type="match status" value="1"/>
</dbReference>
<dbReference type="EMBL" id="UINC01223866">
    <property type="protein sequence ID" value="SVE53231.1"/>
    <property type="molecule type" value="Genomic_DNA"/>
</dbReference>
<dbReference type="PANTHER" id="PTHR11108">
    <property type="entry name" value="FERROCHELATASE"/>
    <property type="match status" value="1"/>
</dbReference>
<dbReference type="Gene3D" id="3.40.50.1400">
    <property type="match status" value="1"/>
</dbReference>
<dbReference type="AlphaFoldDB" id="A0A383E946"/>
<accession>A0A383E946</accession>
<dbReference type="InterPro" id="IPR033659">
    <property type="entry name" value="Ferrochelatase_N"/>
</dbReference>
<reference evidence="1" key="1">
    <citation type="submission" date="2018-05" db="EMBL/GenBank/DDBJ databases">
        <authorList>
            <person name="Lanie J.A."/>
            <person name="Ng W.-L."/>
            <person name="Kazmierczak K.M."/>
            <person name="Andrzejewski T.M."/>
            <person name="Davidsen T.M."/>
            <person name="Wayne K.J."/>
            <person name="Tettelin H."/>
            <person name="Glass J.I."/>
            <person name="Rusch D."/>
            <person name="Podicherti R."/>
            <person name="Tsui H.-C.T."/>
            <person name="Winkler M.E."/>
        </authorList>
    </citation>
    <scope>NUCLEOTIDE SEQUENCE</scope>
</reference>
<evidence type="ECO:0008006" key="2">
    <source>
        <dbReference type="Google" id="ProtNLM"/>
    </source>
</evidence>
<feature type="non-terminal residue" evidence="1">
    <location>
        <position position="181"/>
    </location>
</feature>
<proteinExistence type="predicted"/>
<protein>
    <recommendedName>
        <fullName evidence="2">Ferrochelatase</fullName>
    </recommendedName>
</protein>
<dbReference type="CDD" id="cd03411">
    <property type="entry name" value="Ferrochelatase_N"/>
    <property type="match status" value="1"/>
</dbReference>
<dbReference type="Pfam" id="PF00762">
    <property type="entry name" value="Ferrochelatase"/>
    <property type="match status" value="1"/>
</dbReference>
<name>A0A383E946_9ZZZZ</name>
<dbReference type="InterPro" id="IPR001015">
    <property type="entry name" value="Ferrochelatase"/>
</dbReference>
<organism evidence="1">
    <name type="scientific">marine metagenome</name>
    <dbReference type="NCBI Taxonomy" id="408172"/>
    <lineage>
        <taxon>unclassified sequences</taxon>
        <taxon>metagenomes</taxon>
        <taxon>ecological metagenomes</taxon>
    </lineage>
</organism>
<dbReference type="GO" id="GO:0006783">
    <property type="term" value="P:heme biosynthetic process"/>
    <property type="evidence" value="ECO:0007669"/>
    <property type="project" value="InterPro"/>
</dbReference>
<gene>
    <name evidence="1" type="ORF">METZ01_LOCUS506085</name>
</gene>
<dbReference type="GO" id="GO:0004325">
    <property type="term" value="F:ferrochelatase activity"/>
    <property type="evidence" value="ECO:0007669"/>
    <property type="project" value="InterPro"/>
</dbReference>
<sequence>MSHSYVPPKRKTKVVFVQLGSPEAPTPKALRKYLREFLGDPRVIDIPAWKWKIILNCFVLPFRPAKSAKLYERIWDGKSFPLITNTENFTNGVRDELKKIDPEGYVEVNHAFLLSPPYVHEVYDSWEEDLKNNVGATKLMVIPMFPQYSESTIASGVDALANELSKRVKIPTFEVITNFHR</sequence>
<dbReference type="SUPFAM" id="SSF53800">
    <property type="entry name" value="Chelatase"/>
    <property type="match status" value="1"/>
</dbReference>
<evidence type="ECO:0000313" key="1">
    <source>
        <dbReference type="EMBL" id="SVE53231.1"/>
    </source>
</evidence>